<proteinExistence type="predicted"/>
<dbReference type="AlphaFoldDB" id="J9R8N5"/>
<geneLocation type="plasmid" evidence="1">
    <name>pYS1</name>
</geneLocation>
<dbReference type="EMBL" id="JX469832">
    <property type="protein sequence ID" value="AFR44250.1"/>
    <property type="molecule type" value="Genomic_DNA"/>
</dbReference>
<gene>
    <name evidence="1" type="ORF">pYS10058</name>
</gene>
<accession>J9R8N5</accession>
<reference evidence="1" key="1">
    <citation type="journal article" date="2013" name="Mol. Biol. Evol.">
        <title>Inferring the Evolutionary History of IncP-1 Plasmids Despite Incongruence among Backbone Gene Trees.</title>
        <authorList>
            <person name="Sen D."/>
            <person name="Brown C.J."/>
            <person name="Top E.M."/>
            <person name="Sullivan J."/>
        </authorList>
    </citation>
    <scope>NUCLEOTIDE SEQUENCE</scope>
    <source>
        <plasmid evidence="1">pYS1</plasmid>
    </source>
</reference>
<name>J9R8N5_BURCE</name>
<protein>
    <submittedName>
        <fullName evidence="1">Uncharacterized protein</fullName>
    </submittedName>
</protein>
<evidence type="ECO:0000313" key="1">
    <source>
        <dbReference type="EMBL" id="AFR44250.1"/>
    </source>
</evidence>
<keyword evidence="1" id="KW-0614">Plasmid</keyword>
<sequence>MLYFPFSETTPSRKEPLSGSVPKSCVTFGELGPAVGMVIDAS</sequence>
<organism evidence="1">
    <name type="scientific">Burkholderia cepacia</name>
    <name type="common">Pseudomonas cepacia</name>
    <dbReference type="NCBI Taxonomy" id="292"/>
    <lineage>
        <taxon>Bacteria</taxon>
        <taxon>Pseudomonadati</taxon>
        <taxon>Pseudomonadota</taxon>
        <taxon>Betaproteobacteria</taxon>
        <taxon>Burkholderiales</taxon>
        <taxon>Burkholderiaceae</taxon>
        <taxon>Burkholderia</taxon>
        <taxon>Burkholderia cepacia complex</taxon>
    </lineage>
</organism>